<dbReference type="RefSeq" id="XP_001459895.1">
    <property type="nucleotide sequence ID" value="XM_001459858.1"/>
</dbReference>
<organism evidence="1 2">
    <name type="scientific">Paramecium tetraurelia</name>
    <dbReference type="NCBI Taxonomy" id="5888"/>
    <lineage>
        <taxon>Eukaryota</taxon>
        <taxon>Sar</taxon>
        <taxon>Alveolata</taxon>
        <taxon>Ciliophora</taxon>
        <taxon>Intramacronucleata</taxon>
        <taxon>Oligohymenophorea</taxon>
        <taxon>Peniculida</taxon>
        <taxon>Parameciidae</taxon>
        <taxon>Paramecium</taxon>
    </lineage>
</organism>
<gene>
    <name evidence="1" type="ORF">GSPATT00025232001</name>
</gene>
<dbReference type="Proteomes" id="UP000000600">
    <property type="component" value="Unassembled WGS sequence"/>
</dbReference>
<accession>A0EB31</accession>
<dbReference type="KEGG" id="ptm:GSPATT00025232001"/>
<reference evidence="1 2" key="1">
    <citation type="journal article" date="2006" name="Nature">
        <title>Global trends of whole-genome duplications revealed by the ciliate Paramecium tetraurelia.</title>
        <authorList>
            <consortium name="Genoscope"/>
            <person name="Aury J.-M."/>
            <person name="Jaillon O."/>
            <person name="Duret L."/>
            <person name="Noel B."/>
            <person name="Jubin C."/>
            <person name="Porcel B.M."/>
            <person name="Segurens B."/>
            <person name="Daubin V."/>
            <person name="Anthouard V."/>
            <person name="Aiach N."/>
            <person name="Arnaiz O."/>
            <person name="Billaut A."/>
            <person name="Beisson J."/>
            <person name="Blanc I."/>
            <person name="Bouhouche K."/>
            <person name="Camara F."/>
            <person name="Duharcourt S."/>
            <person name="Guigo R."/>
            <person name="Gogendeau D."/>
            <person name="Katinka M."/>
            <person name="Keller A.-M."/>
            <person name="Kissmehl R."/>
            <person name="Klotz C."/>
            <person name="Koll F."/>
            <person name="Le Moue A."/>
            <person name="Lepere C."/>
            <person name="Malinsky S."/>
            <person name="Nowacki M."/>
            <person name="Nowak J.K."/>
            <person name="Plattner H."/>
            <person name="Poulain J."/>
            <person name="Ruiz F."/>
            <person name="Serrano V."/>
            <person name="Zagulski M."/>
            <person name="Dessen P."/>
            <person name="Betermier M."/>
            <person name="Weissenbach J."/>
            <person name="Scarpelli C."/>
            <person name="Schachter V."/>
            <person name="Sperling L."/>
            <person name="Meyer E."/>
            <person name="Cohen J."/>
            <person name="Wincker P."/>
        </authorList>
    </citation>
    <scope>NUCLEOTIDE SEQUENCE [LARGE SCALE GENOMIC DNA]</scope>
    <source>
        <strain evidence="1 2">Stock d4-2</strain>
    </source>
</reference>
<evidence type="ECO:0000313" key="2">
    <source>
        <dbReference type="Proteomes" id="UP000000600"/>
    </source>
</evidence>
<evidence type="ECO:0000313" key="1">
    <source>
        <dbReference type="EMBL" id="CAK92498.1"/>
    </source>
</evidence>
<dbReference type="HOGENOM" id="CLU_1809929_0_0_1"/>
<sequence length="143" mass="17081">MNRSSKNLKVQSNFEFDTIISQLDSGSPLTQIQTKKFSGIKNLDLFEIQDDQYETPKESFNSLMEEDLAQYQRVEQERMNYYFLKLSNQKKYEISKSSFQIQILQLRHGSQGFSLNIKILYYSLQIKFKFLDQYSLEINNQFR</sequence>
<dbReference type="EMBL" id="CT868668">
    <property type="protein sequence ID" value="CAK92498.1"/>
    <property type="molecule type" value="Genomic_DNA"/>
</dbReference>
<protein>
    <submittedName>
        <fullName evidence="1">Uncharacterized protein</fullName>
    </submittedName>
</protein>
<proteinExistence type="predicted"/>
<name>A0EB31_PARTE</name>
<keyword evidence="2" id="KW-1185">Reference proteome</keyword>
<dbReference type="InParanoid" id="A0EB31"/>
<dbReference type="AlphaFoldDB" id="A0EB31"/>
<dbReference type="GeneID" id="5045680"/>